<sequence length="59" mass="6402">MHSGHLLLEEPIRMASILEPSRPHFFPAMTKIIGTLGPKSRSVEEISGCLKAGMSGKLL</sequence>
<evidence type="ECO:0000313" key="2">
    <source>
        <dbReference type="Proteomes" id="UP000594263"/>
    </source>
</evidence>
<accession>A0A7N0V433</accession>
<evidence type="ECO:0000313" key="1">
    <source>
        <dbReference type="EnsemblPlants" id="Kaladp0098s0156.1.v1.1"/>
    </source>
</evidence>
<dbReference type="Proteomes" id="UP000594263">
    <property type="component" value="Unplaced"/>
</dbReference>
<reference evidence="1" key="1">
    <citation type="submission" date="2021-01" db="UniProtKB">
        <authorList>
            <consortium name="EnsemblPlants"/>
        </authorList>
    </citation>
    <scope>IDENTIFICATION</scope>
</reference>
<protein>
    <recommendedName>
        <fullName evidence="3">Pyruvate kinase</fullName>
    </recommendedName>
</protein>
<name>A0A7N0V433_KALFE</name>
<dbReference type="OMA" id="PNFFVCF"/>
<keyword evidence="2" id="KW-1185">Reference proteome</keyword>
<proteinExistence type="predicted"/>
<dbReference type="EnsemblPlants" id="Kaladp0098s0156.1.v1.1">
    <property type="protein sequence ID" value="Kaladp0098s0156.1.v1.1"/>
    <property type="gene ID" value="Kaladp0098s0156.v1.1"/>
</dbReference>
<dbReference type="Gramene" id="Kaladp0098s0156.1.v1.1">
    <property type="protein sequence ID" value="Kaladp0098s0156.1.v1.1"/>
    <property type="gene ID" value="Kaladp0098s0156.v1.1"/>
</dbReference>
<organism evidence="1 2">
    <name type="scientific">Kalanchoe fedtschenkoi</name>
    <name type="common">Lavender scallops</name>
    <name type="synonym">South American air plant</name>
    <dbReference type="NCBI Taxonomy" id="63787"/>
    <lineage>
        <taxon>Eukaryota</taxon>
        <taxon>Viridiplantae</taxon>
        <taxon>Streptophyta</taxon>
        <taxon>Embryophyta</taxon>
        <taxon>Tracheophyta</taxon>
        <taxon>Spermatophyta</taxon>
        <taxon>Magnoliopsida</taxon>
        <taxon>eudicotyledons</taxon>
        <taxon>Gunneridae</taxon>
        <taxon>Pentapetalae</taxon>
        <taxon>Saxifragales</taxon>
        <taxon>Crassulaceae</taxon>
        <taxon>Kalanchoe</taxon>
    </lineage>
</organism>
<dbReference type="AlphaFoldDB" id="A0A7N0V433"/>
<evidence type="ECO:0008006" key="3">
    <source>
        <dbReference type="Google" id="ProtNLM"/>
    </source>
</evidence>